<feature type="repeat" description="Solcar" evidence="10">
    <location>
        <begin position="203"/>
        <end position="294"/>
    </location>
</feature>
<dbReference type="InterPro" id="IPR023395">
    <property type="entry name" value="MCP_dom_sf"/>
</dbReference>
<accession>A0A1W4WKG6</accession>
<dbReference type="GO" id="GO:0005743">
    <property type="term" value="C:mitochondrial inner membrane"/>
    <property type="evidence" value="ECO:0007669"/>
    <property type="project" value="UniProtKB-SubCell"/>
</dbReference>
<comment type="subcellular location">
    <subcellularLocation>
        <location evidence="1">Mitochondrion inner membrane</location>
        <topology evidence="1">Multi-pass membrane protein</topology>
    </subcellularLocation>
</comment>
<dbReference type="AlphaFoldDB" id="A0A1W4WKG6"/>
<proteinExistence type="inferred from homology"/>
<dbReference type="Pfam" id="PF00153">
    <property type="entry name" value="Mito_carr"/>
    <property type="match status" value="3"/>
</dbReference>
<feature type="repeat" description="Solcar" evidence="10">
    <location>
        <begin position="100"/>
        <end position="193"/>
    </location>
</feature>
<reference evidence="13" key="1">
    <citation type="submission" date="2025-08" db="UniProtKB">
        <authorList>
            <consortium name="RefSeq"/>
        </authorList>
    </citation>
    <scope>IDENTIFICATION</scope>
    <source>
        <tissue evidence="13">Entire body</tissue>
    </source>
</reference>
<evidence type="ECO:0000256" key="5">
    <source>
        <dbReference type="ARBA" id="ARBA00022737"/>
    </source>
</evidence>
<dbReference type="PANTHER" id="PTHR45928:SF1">
    <property type="entry name" value="RE38146P"/>
    <property type="match status" value="1"/>
</dbReference>
<dbReference type="PROSITE" id="PS50920">
    <property type="entry name" value="SOLCAR"/>
    <property type="match status" value="3"/>
</dbReference>
<gene>
    <name evidence="13" type="primary">LOC108736456</name>
</gene>
<dbReference type="InterPro" id="IPR018108">
    <property type="entry name" value="MCP_transmembrane"/>
</dbReference>
<evidence type="ECO:0000256" key="11">
    <source>
        <dbReference type="RuleBase" id="RU000488"/>
    </source>
</evidence>
<dbReference type="SUPFAM" id="SSF103506">
    <property type="entry name" value="Mitochondrial carrier"/>
    <property type="match status" value="1"/>
</dbReference>
<evidence type="ECO:0000256" key="1">
    <source>
        <dbReference type="ARBA" id="ARBA00004448"/>
    </source>
</evidence>
<dbReference type="InterPro" id="IPR051508">
    <property type="entry name" value="Mito_Carrier_Antiporter"/>
</dbReference>
<keyword evidence="8" id="KW-0496">Mitochondrion</keyword>
<sequence length="305" mass="33761">MEFAIGGLSAVCAGFFTNPLEVLKTRMQLQGEMQAKGQYTVHYRNIFHAAYNIVKNDGIFSLQKGLIPALWVQFIMNGTRLGLYQICQNRGLLTDKNNEMVFTNTVIAGGICGMIGQYVCTPMYLIKTHLQSQAVEKIAVGHQHKHQGTLHAFNSIFKEQGIKGLFRGAGASLPRGFLGSTSQLTSFSYAKQYLDRYSILDNTPILKSFFAAMIGGVAVTVVMNPCDLILTRICNQPVDSSGRGVLYSGYLDCTIKICKSEGVYGFYKGIGPNYIRLGPHTVLHLVFWDALKRHVFINKGDINDP</sequence>
<dbReference type="GeneID" id="108736456"/>
<dbReference type="PANTHER" id="PTHR45928">
    <property type="entry name" value="RE38146P"/>
    <property type="match status" value="1"/>
</dbReference>
<keyword evidence="12" id="KW-1185">Reference proteome</keyword>
<dbReference type="FunCoup" id="A0A1W4WKG6">
    <property type="interactions" value="50"/>
</dbReference>
<dbReference type="Gene3D" id="1.50.40.10">
    <property type="entry name" value="Mitochondrial carrier domain"/>
    <property type="match status" value="1"/>
</dbReference>
<keyword evidence="3 11" id="KW-0813">Transport</keyword>
<feature type="repeat" description="Solcar" evidence="10">
    <location>
        <begin position="1"/>
        <end position="90"/>
    </location>
</feature>
<evidence type="ECO:0000256" key="6">
    <source>
        <dbReference type="ARBA" id="ARBA00022792"/>
    </source>
</evidence>
<evidence type="ECO:0000256" key="3">
    <source>
        <dbReference type="ARBA" id="ARBA00022448"/>
    </source>
</evidence>
<evidence type="ECO:0000256" key="8">
    <source>
        <dbReference type="ARBA" id="ARBA00023128"/>
    </source>
</evidence>
<evidence type="ECO:0000256" key="9">
    <source>
        <dbReference type="ARBA" id="ARBA00023136"/>
    </source>
</evidence>
<evidence type="ECO:0000256" key="4">
    <source>
        <dbReference type="ARBA" id="ARBA00022692"/>
    </source>
</evidence>
<dbReference type="KEGG" id="apln:108736456"/>
<evidence type="ECO:0000256" key="2">
    <source>
        <dbReference type="ARBA" id="ARBA00006375"/>
    </source>
</evidence>
<keyword evidence="9 10" id="KW-0472">Membrane</keyword>
<keyword evidence="6" id="KW-0999">Mitochondrion inner membrane</keyword>
<dbReference type="OrthoDB" id="6703404at2759"/>
<comment type="similarity">
    <text evidence="2 11">Belongs to the mitochondrial carrier (TC 2.A.29) family.</text>
</comment>
<dbReference type="InParanoid" id="A0A1W4WKG6"/>
<evidence type="ECO:0000256" key="7">
    <source>
        <dbReference type="ARBA" id="ARBA00022989"/>
    </source>
</evidence>
<evidence type="ECO:0000256" key="10">
    <source>
        <dbReference type="PROSITE-ProRule" id="PRU00282"/>
    </source>
</evidence>
<evidence type="ECO:0000313" key="13">
    <source>
        <dbReference type="RefSeq" id="XP_018324399.1"/>
    </source>
</evidence>
<organism evidence="12 13">
    <name type="scientific">Agrilus planipennis</name>
    <name type="common">Emerald ash borer</name>
    <name type="synonym">Agrilus marcopoli</name>
    <dbReference type="NCBI Taxonomy" id="224129"/>
    <lineage>
        <taxon>Eukaryota</taxon>
        <taxon>Metazoa</taxon>
        <taxon>Ecdysozoa</taxon>
        <taxon>Arthropoda</taxon>
        <taxon>Hexapoda</taxon>
        <taxon>Insecta</taxon>
        <taxon>Pterygota</taxon>
        <taxon>Neoptera</taxon>
        <taxon>Endopterygota</taxon>
        <taxon>Coleoptera</taxon>
        <taxon>Polyphaga</taxon>
        <taxon>Elateriformia</taxon>
        <taxon>Buprestoidea</taxon>
        <taxon>Buprestidae</taxon>
        <taxon>Agrilinae</taxon>
        <taxon>Agrilus</taxon>
    </lineage>
</organism>
<dbReference type="RefSeq" id="XP_018324399.1">
    <property type="nucleotide sequence ID" value="XM_018468897.1"/>
</dbReference>
<keyword evidence="7" id="KW-1133">Transmembrane helix</keyword>
<evidence type="ECO:0000313" key="12">
    <source>
        <dbReference type="Proteomes" id="UP000192223"/>
    </source>
</evidence>
<keyword evidence="5" id="KW-0677">Repeat</keyword>
<dbReference type="Proteomes" id="UP000192223">
    <property type="component" value="Unplaced"/>
</dbReference>
<keyword evidence="4 10" id="KW-0812">Transmembrane</keyword>
<name>A0A1W4WKG6_AGRPL</name>
<protein>
    <submittedName>
        <fullName evidence="13">Solute carrier family 25 member 35-like</fullName>
    </submittedName>
</protein>